<sequence>MLNVGLLGAGRIAGVHAAAISTNPGSRLVAVSDINHAAAEKIAAQYGAEARSTDTILNDPAINAVLIATSTDTHSDLIERATAAGKAVLCEKPVDLSLARAQACQKVAAATGKPVMIGFNRRFDPNFVALKAAADRGEIGKTELLSITSFDPAPPPVAYVKVSGGLFRDMMIHDFDMANFIMGAAPVSVSAVGTSIVDPEIGAAGDVDTAVVTLAYADGRIAVIKNSRRAVYGYDQRLELLGSEGLLQAQNVLENTLIKSSASGVTSAKPTYFFLERYMPAYAAEWAAFVTAVKTGSALPVTLDDGVAALAMAEAATQSAKNGSPVKLAEVLGGAFGEAK</sequence>
<evidence type="ECO:0000313" key="7">
    <source>
        <dbReference type="Proteomes" id="UP000319481"/>
    </source>
</evidence>
<dbReference type="Proteomes" id="UP000319481">
    <property type="component" value="Unassembled WGS sequence"/>
</dbReference>
<keyword evidence="7" id="KW-1185">Reference proteome</keyword>
<dbReference type="RefSeq" id="WP_142914085.1">
    <property type="nucleotide sequence ID" value="NZ_JAPZLN010000008.1"/>
</dbReference>
<dbReference type="InterPro" id="IPR036291">
    <property type="entry name" value="NAD(P)-bd_dom_sf"/>
</dbReference>
<dbReference type="GO" id="GO:0000166">
    <property type="term" value="F:nucleotide binding"/>
    <property type="evidence" value="ECO:0007669"/>
    <property type="project" value="InterPro"/>
</dbReference>
<evidence type="ECO:0000313" key="6">
    <source>
        <dbReference type="EMBL" id="TRA84269.1"/>
    </source>
</evidence>
<dbReference type="GO" id="GO:0050112">
    <property type="term" value="F:inositol 2-dehydrogenase (NAD+) activity"/>
    <property type="evidence" value="ECO:0007669"/>
    <property type="project" value="UniProtKB-EC"/>
</dbReference>
<dbReference type="Pfam" id="PF22725">
    <property type="entry name" value="GFO_IDH_MocA_C3"/>
    <property type="match status" value="1"/>
</dbReference>
<reference evidence="6" key="2">
    <citation type="submission" date="2019-02" db="EMBL/GenBank/DDBJ databases">
        <authorList>
            <person name="Baeyen S."/>
        </authorList>
    </citation>
    <scope>NUCLEOTIDE SEQUENCE</scope>
    <source>
        <strain evidence="6">GBBC3283</strain>
    </source>
</reference>
<feature type="domain" description="Gfo/Idh/MocA-like oxidoreductase N-terminal" evidence="3">
    <location>
        <begin position="2"/>
        <end position="119"/>
    </location>
</feature>
<dbReference type="PANTHER" id="PTHR42840:SF3">
    <property type="entry name" value="BINDING ROSSMANN FOLD OXIDOREDUCTASE, PUTATIVE (AFU_ORTHOLOGUE AFUA_2G10240)-RELATED"/>
    <property type="match status" value="1"/>
</dbReference>
<comment type="caution">
    <text evidence="5">The sequence shown here is derived from an EMBL/GenBank/DDBJ whole genome shotgun (WGS) entry which is preliminary data.</text>
</comment>
<reference evidence="5" key="3">
    <citation type="submission" date="2022-12" db="EMBL/GenBank/DDBJ databases">
        <title>Draft genome sequences of 22 rhizogenic Agrobacterium biovar 1 strains, the causative agent of hairy root disease.</title>
        <authorList>
            <person name="Kim N."/>
            <person name="Vargas P."/>
            <person name="Rediers H."/>
        </authorList>
    </citation>
    <scope>NUCLEOTIDE SEQUENCE</scope>
    <source>
        <strain evidence="5">ST15.13.006</strain>
    </source>
</reference>
<dbReference type="Gene3D" id="3.30.360.10">
    <property type="entry name" value="Dihydrodipicolinate Reductase, domain 2"/>
    <property type="match status" value="1"/>
</dbReference>
<evidence type="ECO:0000313" key="5">
    <source>
        <dbReference type="EMBL" id="MCZ7939914.1"/>
    </source>
</evidence>
<dbReference type="GeneID" id="79865371"/>
<evidence type="ECO:0000259" key="3">
    <source>
        <dbReference type="Pfam" id="PF01408"/>
    </source>
</evidence>
<evidence type="ECO:0000313" key="8">
    <source>
        <dbReference type="Proteomes" id="UP001151018"/>
    </source>
</evidence>
<evidence type="ECO:0000256" key="1">
    <source>
        <dbReference type="ARBA" id="ARBA00010928"/>
    </source>
</evidence>
<feature type="domain" description="GFO/IDH/MocA-like oxidoreductase" evidence="4">
    <location>
        <begin position="127"/>
        <end position="247"/>
    </location>
</feature>
<reference evidence="6 7" key="1">
    <citation type="journal article" date="2019" name="Appl. Microbiol. Biotechnol.">
        <title>Differential efficiency of wild type rhizogenic strains for rol gene transformation of plants.</title>
        <authorList>
            <person name="Desmet S."/>
            <person name="De Keyser E."/>
            <person name="Van Vaerenbergh J."/>
            <person name="Baeyen S."/>
            <person name="Van Huylenbroeck J."/>
            <person name="Geelen D."/>
            <person name="Dhooghe E."/>
        </authorList>
    </citation>
    <scope>NUCLEOTIDE SEQUENCE [LARGE SCALE GENOMIC DNA]</scope>
    <source>
        <strain evidence="6 7">GBBC3283</strain>
    </source>
</reference>
<dbReference type="NCBIfam" id="TIGR04380">
    <property type="entry name" value="myo_inos_iolG"/>
    <property type="match status" value="1"/>
</dbReference>
<dbReference type="SUPFAM" id="SSF51735">
    <property type="entry name" value="NAD(P)-binding Rossmann-fold domains"/>
    <property type="match status" value="1"/>
</dbReference>
<organism evidence="5 8">
    <name type="scientific">Agrobacterium salinitolerans</name>
    <dbReference type="NCBI Taxonomy" id="1183413"/>
    <lineage>
        <taxon>Bacteria</taxon>
        <taxon>Pseudomonadati</taxon>
        <taxon>Pseudomonadota</taxon>
        <taxon>Alphaproteobacteria</taxon>
        <taxon>Hyphomicrobiales</taxon>
        <taxon>Rhizobiaceae</taxon>
        <taxon>Rhizobium/Agrobacterium group</taxon>
        <taxon>Agrobacterium</taxon>
    </lineage>
</organism>
<proteinExistence type="inferred from homology"/>
<dbReference type="Pfam" id="PF01408">
    <property type="entry name" value="GFO_IDH_MocA"/>
    <property type="match status" value="1"/>
</dbReference>
<comment type="similarity">
    <text evidence="1">Belongs to the Gfo/Idh/MocA family.</text>
</comment>
<gene>
    <name evidence="5" type="primary">iolG</name>
    <name evidence="6" type="ORF">EXN23_23165</name>
    <name evidence="5" type="ORF">O9X88_20430</name>
</gene>
<protein>
    <submittedName>
        <fullName evidence="5">Inositol 2-dehydrogenase</fullName>
        <ecNumber evidence="5">1.1.1.18</ecNumber>
    </submittedName>
</protein>
<dbReference type="InterPro" id="IPR030827">
    <property type="entry name" value="Myo_inos_IolG"/>
</dbReference>
<dbReference type="InterPro" id="IPR000683">
    <property type="entry name" value="Gfo/Idh/MocA-like_OxRdtase_N"/>
</dbReference>
<name>A0A9X3KRY7_9HYPH</name>
<accession>A0A9X3KRY7</accession>
<dbReference type="PANTHER" id="PTHR42840">
    <property type="entry name" value="NAD(P)-BINDING ROSSMANN-FOLD SUPERFAMILY PROTEIN-RELATED"/>
    <property type="match status" value="1"/>
</dbReference>
<dbReference type="EC" id="1.1.1.18" evidence="5"/>
<evidence type="ECO:0000259" key="4">
    <source>
        <dbReference type="Pfam" id="PF22725"/>
    </source>
</evidence>
<dbReference type="AlphaFoldDB" id="A0A9X3KRY7"/>
<dbReference type="EMBL" id="JAPZLR010000016">
    <property type="protein sequence ID" value="MCZ7939914.1"/>
    <property type="molecule type" value="Genomic_DNA"/>
</dbReference>
<keyword evidence="2 5" id="KW-0560">Oxidoreductase</keyword>
<dbReference type="Proteomes" id="UP001151018">
    <property type="component" value="Unassembled WGS sequence"/>
</dbReference>
<dbReference type="EMBL" id="SGNZ01000016">
    <property type="protein sequence ID" value="TRA84269.1"/>
    <property type="molecule type" value="Genomic_DNA"/>
</dbReference>
<evidence type="ECO:0000256" key="2">
    <source>
        <dbReference type="ARBA" id="ARBA00023002"/>
    </source>
</evidence>
<dbReference type="InterPro" id="IPR055170">
    <property type="entry name" value="GFO_IDH_MocA-like_dom"/>
</dbReference>
<dbReference type="Gene3D" id="3.40.50.720">
    <property type="entry name" value="NAD(P)-binding Rossmann-like Domain"/>
    <property type="match status" value="1"/>
</dbReference>
<dbReference type="SUPFAM" id="SSF55347">
    <property type="entry name" value="Glyceraldehyde-3-phosphate dehydrogenase-like, C-terminal domain"/>
    <property type="match status" value="1"/>
</dbReference>